<evidence type="ECO:0000313" key="2">
    <source>
        <dbReference type="EMBL" id="MFC4248086.1"/>
    </source>
</evidence>
<dbReference type="SUPFAM" id="SSF52096">
    <property type="entry name" value="ClpP/crotonase"/>
    <property type="match status" value="1"/>
</dbReference>
<dbReference type="AlphaFoldDB" id="A0ABD5P2A0"/>
<dbReference type="RefSeq" id="WP_246975984.1">
    <property type="nucleotide sequence ID" value="NZ_CP095398.1"/>
</dbReference>
<name>A0ABD5P2A0_9EURY</name>
<dbReference type="Pfam" id="PF00378">
    <property type="entry name" value="ECH_1"/>
    <property type="match status" value="1"/>
</dbReference>
<dbReference type="EMBL" id="JBHSDJ010000114">
    <property type="protein sequence ID" value="MFC4248086.1"/>
    <property type="molecule type" value="Genomic_DNA"/>
</dbReference>
<accession>A0ABD5P2A0</accession>
<comment type="caution">
    <text evidence="2">The sequence shown here is derived from an EMBL/GenBank/DDBJ whole genome shotgun (WGS) entry which is preliminary data.</text>
</comment>
<organism evidence="2 3">
    <name type="scientific">Natribaculum luteum</name>
    <dbReference type="NCBI Taxonomy" id="1586232"/>
    <lineage>
        <taxon>Archaea</taxon>
        <taxon>Methanobacteriati</taxon>
        <taxon>Methanobacteriota</taxon>
        <taxon>Stenosarchaea group</taxon>
        <taxon>Halobacteria</taxon>
        <taxon>Halobacteriales</taxon>
        <taxon>Natrialbaceae</taxon>
        <taxon>Natribaculum</taxon>
    </lineage>
</organism>
<dbReference type="InterPro" id="IPR029045">
    <property type="entry name" value="ClpP/crotonase-like_dom_sf"/>
</dbReference>
<comment type="similarity">
    <text evidence="1">Belongs to the enoyl-CoA hydratase/isomerase family.</text>
</comment>
<dbReference type="Proteomes" id="UP001595821">
    <property type="component" value="Unassembled WGS sequence"/>
</dbReference>
<dbReference type="GeneID" id="71855898"/>
<reference evidence="2 3" key="1">
    <citation type="journal article" date="2014" name="Int. J. Syst. Evol. Microbiol.">
        <title>Complete genome sequence of Corynebacterium casei LMG S-19264T (=DSM 44701T), isolated from a smear-ripened cheese.</title>
        <authorList>
            <consortium name="US DOE Joint Genome Institute (JGI-PGF)"/>
            <person name="Walter F."/>
            <person name="Albersmeier A."/>
            <person name="Kalinowski J."/>
            <person name="Ruckert C."/>
        </authorList>
    </citation>
    <scope>NUCLEOTIDE SEQUENCE [LARGE SCALE GENOMIC DNA]</scope>
    <source>
        <strain evidence="2 3">IBRC-M 10912</strain>
    </source>
</reference>
<sequence length="256" mass="27868">MTEHVIYEQEGDVSTVQLNRPDKLNSLSLEMWDAIPAYIRRARRDGARAVVLTGTGRAFCAGDDIGTLDEIESEWDVRELTETAFECFRTIERAPIPVIGMANGSAYGGGFELLLSCDMTVVPEDATFALPEVQIGAYPFYATKRLARLIGKQRAMELSIAGREISGTMAADWGVFARAVPEDEVSDTVDELLDGVHDGSPGAIDVTKSWLNASLRFPGEDDAMRSGFGYLYAGPDAHEGASAFVENRDPEYTGAE</sequence>
<dbReference type="PANTHER" id="PTHR42964">
    <property type="entry name" value="ENOYL-COA HYDRATASE"/>
    <property type="match status" value="1"/>
</dbReference>
<proteinExistence type="inferred from homology"/>
<dbReference type="CDD" id="cd06558">
    <property type="entry name" value="crotonase-like"/>
    <property type="match status" value="1"/>
</dbReference>
<dbReference type="InterPro" id="IPR051683">
    <property type="entry name" value="Enoyl-CoA_Hydratase/Isomerase"/>
</dbReference>
<gene>
    <name evidence="2" type="ORF">ACFOZ7_14270</name>
</gene>
<evidence type="ECO:0000256" key="1">
    <source>
        <dbReference type="ARBA" id="ARBA00005254"/>
    </source>
</evidence>
<evidence type="ECO:0000313" key="3">
    <source>
        <dbReference type="Proteomes" id="UP001595821"/>
    </source>
</evidence>
<dbReference type="Gene3D" id="3.90.226.10">
    <property type="entry name" value="2-enoyl-CoA Hydratase, Chain A, domain 1"/>
    <property type="match status" value="1"/>
</dbReference>
<protein>
    <submittedName>
        <fullName evidence="2">Enoyl-CoA hydratase/isomerase family protein</fullName>
    </submittedName>
</protein>
<dbReference type="PANTHER" id="PTHR42964:SF1">
    <property type="entry name" value="POLYKETIDE BIOSYNTHESIS ENOYL-COA HYDRATASE PKSH-RELATED"/>
    <property type="match status" value="1"/>
</dbReference>
<dbReference type="InterPro" id="IPR001753">
    <property type="entry name" value="Enoyl-CoA_hydra/iso"/>
</dbReference>